<evidence type="ECO:0000256" key="1">
    <source>
        <dbReference type="ARBA" id="ARBA00010641"/>
    </source>
</evidence>
<reference evidence="7 8" key="1">
    <citation type="submission" date="2019-06" db="EMBL/GenBank/DDBJ databases">
        <title>Nitrosomonas stercoris KYUHI-S whole genome shotgun sequence.</title>
        <authorList>
            <person name="Nakagawa T."/>
            <person name="Tsuchiya Y."/>
            <person name="Takahashi R."/>
        </authorList>
    </citation>
    <scope>NUCLEOTIDE SEQUENCE [LARGE SCALE GENOMIC DNA]</scope>
    <source>
        <strain evidence="7 8">KYUHI-S</strain>
    </source>
</reference>
<evidence type="ECO:0000256" key="3">
    <source>
        <dbReference type="ARBA" id="ARBA00023082"/>
    </source>
</evidence>
<dbReference type="Gene3D" id="1.10.10.10">
    <property type="entry name" value="Winged helix-like DNA-binding domain superfamily/Winged helix DNA-binding domain"/>
    <property type="match status" value="1"/>
</dbReference>
<dbReference type="AlphaFoldDB" id="A0A4Y1YK01"/>
<keyword evidence="8" id="KW-1185">Reference proteome</keyword>
<evidence type="ECO:0000256" key="2">
    <source>
        <dbReference type="ARBA" id="ARBA00023015"/>
    </source>
</evidence>
<evidence type="ECO:0000256" key="4">
    <source>
        <dbReference type="ARBA" id="ARBA00023163"/>
    </source>
</evidence>
<accession>A0A4Y1YK01</accession>
<dbReference type="GO" id="GO:0016987">
    <property type="term" value="F:sigma factor activity"/>
    <property type="evidence" value="ECO:0007669"/>
    <property type="project" value="UniProtKB-KW"/>
</dbReference>
<dbReference type="KEGG" id="nst:Nstercoris_00367"/>
<dbReference type="Gene3D" id="1.10.1740.10">
    <property type="match status" value="1"/>
</dbReference>
<dbReference type="InterPro" id="IPR007627">
    <property type="entry name" value="RNA_pol_sigma70_r2"/>
</dbReference>
<evidence type="ECO:0000259" key="5">
    <source>
        <dbReference type="Pfam" id="PF04542"/>
    </source>
</evidence>
<protein>
    <submittedName>
        <fullName evidence="7">Putative RNA polymerase sigma factor FecI</fullName>
    </submittedName>
</protein>
<dbReference type="NCBIfam" id="TIGR02937">
    <property type="entry name" value="sigma70-ECF"/>
    <property type="match status" value="1"/>
</dbReference>
<dbReference type="CDD" id="cd06171">
    <property type="entry name" value="Sigma70_r4"/>
    <property type="match status" value="1"/>
</dbReference>
<dbReference type="SUPFAM" id="SSF88659">
    <property type="entry name" value="Sigma3 and sigma4 domains of RNA polymerase sigma factors"/>
    <property type="match status" value="1"/>
</dbReference>
<evidence type="ECO:0000313" key="7">
    <source>
        <dbReference type="EMBL" id="BBL34138.1"/>
    </source>
</evidence>
<dbReference type="Proteomes" id="UP000316473">
    <property type="component" value="Chromosome"/>
</dbReference>
<dbReference type="Pfam" id="PF08281">
    <property type="entry name" value="Sigma70_r4_2"/>
    <property type="match status" value="1"/>
</dbReference>
<feature type="domain" description="RNA polymerase sigma-70 region 2" evidence="5">
    <location>
        <begin position="17"/>
        <end position="82"/>
    </location>
</feature>
<keyword evidence="4" id="KW-0804">Transcription</keyword>
<gene>
    <name evidence="7" type="ORF">Nstercoris_00367</name>
</gene>
<dbReference type="PANTHER" id="PTHR43133:SF63">
    <property type="entry name" value="RNA POLYMERASE SIGMA FACTOR FECI-RELATED"/>
    <property type="match status" value="1"/>
</dbReference>
<evidence type="ECO:0000313" key="8">
    <source>
        <dbReference type="Proteomes" id="UP000316473"/>
    </source>
</evidence>
<dbReference type="NCBIfam" id="NF009180">
    <property type="entry name" value="PRK12528.1"/>
    <property type="match status" value="1"/>
</dbReference>
<dbReference type="InterPro" id="IPR013249">
    <property type="entry name" value="RNA_pol_sigma70_r4_t2"/>
</dbReference>
<dbReference type="InterPro" id="IPR039425">
    <property type="entry name" value="RNA_pol_sigma-70-like"/>
</dbReference>
<dbReference type="Pfam" id="PF04542">
    <property type="entry name" value="Sigma70_r2"/>
    <property type="match status" value="1"/>
</dbReference>
<dbReference type="GO" id="GO:0003677">
    <property type="term" value="F:DNA binding"/>
    <property type="evidence" value="ECO:0007669"/>
    <property type="project" value="InterPro"/>
</dbReference>
<organism evidence="7 8">
    <name type="scientific">Nitrosomonas stercoris</name>
    <dbReference type="NCBI Taxonomy" id="1444684"/>
    <lineage>
        <taxon>Bacteria</taxon>
        <taxon>Pseudomonadati</taxon>
        <taxon>Pseudomonadota</taxon>
        <taxon>Betaproteobacteria</taxon>
        <taxon>Nitrosomonadales</taxon>
        <taxon>Nitrosomonadaceae</taxon>
        <taxon>Nitrosomonas</taxon>
    </lineage>
</organism>
<dbReference type="GO" id="GO:0006352">
    <property type="term" value="P:DNA-templated transcription initiation"/>
    <property type="evidence" value="ECO:0007669"/>
    <property type="project" value="InterPro"/>
</dbReference>
<keyword evidence="3" id="KW-0731">Sigma factor</keyword>
<dbReference type="PANTHER" id="PTHR43133">
    <property type="entry name" value="RNA POLYMERASE ECF-TYPE SIGMA FACTO"/>
    <property type="match status" value="1"/>
</dbReference>
<evidence type="ECO:0000259" key="6">
    <source>
        <dbReference type="Pfam" id="PF08281"/>
    </source>
</evidence>
<feature type="domain" description="RNA polymerase sigma factor 70 region 4 type 2" evidence="6">
    <location>
        <begin position="114"/>
        <end position="165"/>
    </location>
</feature>
<keyword evidence="2" id="KW-0805">Transcription regulation</keyword>
<dbReference type="SUPFAM" id="SSF88946">
    <property type="entry name" value="Sigma2 domain of RNA polymerase sigma factors"/>
    <property type="match status" value="1"/>
</dbReference>
<dbReference type="InterPro" id="IPR013324">
    <property type="entry name" value="RNA_pol_sigma_r3/r4-like"/>
</dbReference>
<dbReference type="EMBL" id="AP019755">
    <property type="protein sequence ID" value="BBL34138.1"/>
    <property type="molecule type" value="Genomic_DNA"/>
</dbReference>
<proteinExistence type="inferred from homology"/>
<dbReference type="InterPro" id="IPR014284">
    <property type="entry name" value="RNA_pol_sigma-70_dom"/>
</dbReference>
<dbReference type="InterPro" id="IPR013325">
    <property type="entry name" value="RNA_pol_sigma_r2"/>
</dbReference>
<dbReference type="InterPro" id="IPR036388">
    <property type="entry name" value="WH-like_DNA-bd_sf"/>
</dbReference>
<comment type="similarity">
    <text evidence="1">Belongs to the sigma-70 factor family. ECF subfamily.</text>
</comment>
<name>A0A4Y1YK01_9PROT</name>
<sequence length="172" mass="19822">MTVPVVRLAALQQARDLYNNHHGWLQKWLYCKLGNTFDAADIAQDVFIRILTRRHPPQIEKPRAYLSSIARGLVVDHWRRRELEQTWLEILATLPEPEAPTPESRLIFLETLIEIDRVLDSLKPAVRTAFLLAQIDGLSCPQIASQLNVSRATVERYIAKALRQCYALHFEV</sequence>